<evidence type="ECO:0000256" key="1">
    <source>
        <dbReference type="SAM" id="MobiDB-lite"/>
    </source>
</evidence>
<accession>A0A1A8N7Y7</accession>
<dbReference type="EMBL" id="HAEG01001393">
    <property type="protein sequence ID" value="SBR65185.1"/>
    <property type="molecule type" value="Transcribed_RNA"/>
</dbReference>
<reference evidence="2" key="2">
    <citation type="submission" date="2016-06" db="EMBL/GenBank/DDBJ databases">
        <title>The genome of a short-lived fish provides insights into sex chromosome evolution and the genetic control of aging.</title>
        <authorList>
            <person name="Reichwald K."/>
            <person name="Felder M."/>
            <person name="Petzold A."/>
            <person name="Koch P."/>
            <person name="Groth M."/>
            <person name="Platzer M."/>
        </authorList>
    </citation>
    <scope>NUCLEOTIDE SEQUENCE</scope>
    <source>
        <tissue evidence="2">Brain</tissue>
    </source>
</reference>
<reference evidence="2" key="1">
    <citation type="submission" date="2016-05" db="EMBL/GenBank/DDBJ databases">
        <authorList>
            <person name="Lavstsen T."/>
            <person name="Jespersen J.S."/>
        </authorList>
    </citation>
    <scope>NUCLEOTIDE SEQUENCE</scope>
    <source>
        <tissue evidence="2">Brain</tissue>
    </source>
</reference>
<proteinExistence type="predicted"/>
<organism evidence="2">
    <name type="scientific">Nothobranchius pienaari</name>
    <dbReference type="NCBI Taxonomy" id="704102"/>
    <lineage>
        <taxon>Eukaryota</taxon>
        <taxon>Metazoa</taxon>
        <taxon>Chordata</taxon>
        <taxon>Craniata</taxon>
        <taxon>Vertebrata</taxon>
        <taxon>Euteleostomi</taxon>
        <taxon>Actinopterygii</taxon>
        <taxon>Neopterygii</taxon>
        <taxon>Teleostei</taxon>
        <taxon>Neoteleostei</taxon>
        <taxon>Acanthomorphata</taxon>
        <taxon>Ovalentaria</taxon>
        <taxon>Atherinomorphae</taxon>
        <taxon>Cyprinodontiformes</taxon>
        <taxon>Nothobranchiidae</taxon>
        <taxon>Nothobranchius</taxon>
    </lineage>
</organism>
<feature type="region of interest" description="Disordered" evidence="1">
    <location>
        <begin position="25"/>
        <end position="48"/>
    </location>
</feature>
<gene>
    <name evidence="2" type="primary">Nfu_g_1_011675</name>
</gene>
<protein>
    <submittedName>
        <fullName evidence="2">Uncharacterized protein</fullName>
    </submittedName>
</protein>
<name>A0A1A8N7Y7_9TELE</name>
<feature type="non-terminal residue" evidence="2">
    <location>
        <position position="1"/>
    </location>
</feature>
<evidence type="ECO:0000313" key="2">
    <source>
        <dbReference type="EMBL" id="SBR65185.1"/>
    </source>
</evidence>
<feature type="non-terminal residue" evidence="2">
    <location>
        <position position="48"/>
    </location>
</feature>
<sequence length="48" mass="5416">QHNGTENMLKIIILTQHFRPPSIIHQGWGQRGSGGHRPPLQKGWPPLV</sequence>
<dbReference type="AlphaFoldDB" id="A0A1A8N7Y7"/>